<evidence type="ECO:0000259" key="10">
    <source>
        <dbReference type="Pfam" id="PF03639"/>
    </source>
</evidence>
<dbReference type="EMBL" id="PEDP01000305">
    <property type="protein sequence ID" value="POS86547.1"/>
    <property type="molecule type" value="Genomic_DNA"/>
</dbReference>
<dbReference type="EC" id="3.2.1.39" evidence="3"/>
<dbReference type="GO" id="GO:0071555">
    <property type="term" value="P:cell wall organization"/>
    <property type="evidence" value="ECO:0007669"/>
    <property type="project" value="UniProtKB-KW"/>
</dbReference>
<dbReference type="InterPro" id="IPR040720">
    <property type="entry name" value="GH81_C"/>
</dbReference>
<evidence type="ECO:0000256" key="2">
    <source>
        <dbReference type="ARBA" id="ARBA00010730"/>
    </source>
</evidence>
<name>A0A2S4PX11_9PEZI</name>
<evidence type="ECO:0000256" key="9">
    <source>
        <dbReference type="SAM" id="MobiDB-lite"/>
    </source>
</evidence>
<evidence type="ECO:0000256" key="7">
    <source>
        <dbReference type="ARBA" id="ARBA00023316"/>
    </source>
</evidence>
<dbReference type="Proteomes" id="UP000237438">
    <property type="component" value="Unassembled WGS sequence"/>
</dbReference>
<comment type="caution">
    <text evidence="12">The sequence shown here is derived from an EMBL/GenBank/DDBJ whole genome shotgun (WGS) entry which is preliminary data.</text>
</comment>
<keyword evidence="4" id="KW-0378">Hydrolase</keyword>
<dbReference type="STRING" id="225359.A0A2S4PX11"/>
<gene>
    <name evidence="12" type="ORF">EPUL_004126</name>
</gene>
<dbReference type="Gene3D" id="1.20.5.420">
    <property type="entry name" value="Immunoglobulin FC, subunit C"/>
    <property type="match status" value="1"/>
</dbReference>
<evidence type="ECO:0000256" key="3">
    <source>
        <dbReference type="ARBA" id="ARBA00012780"/>
    </source>
</evidence>
<dbReference type="GO" id="GO:0042973">
    <property type="term" value="F:glucan endo-1,3-beta-D-glucosidase activity"/>
    <property type="evidence" value="ECO:0007669"/>
    <property type="project" value="UniProtKB-EC"/>
</dbReference>
<dbReference type="Pfam" id="PF03639">
    <property type="entry name" value="Glyco_hydro_81"/>
    <property type="match status" value="1"/>
</dbReference>
<dbReference type="Gene3D" id="1.10.287.1170">
    <property type="entry name" value="glycoside hydrolase family 81 endo-[beta] glucanase"/>
    <property type="match status" value="1"/>
</dbReference>
<evidence type="ECO:0000256" key="6">
    <source>
        <dbReference type="ARBA" id="ARBA00023295"/>
    </source>
</evidence>
<proteinExistence type="inferred from homology"/>
<accession>A0A2S4PX11</accession>
<feature type="domain" description="Glycosyl hydrolase family 81 N-terminal" evidence="10">
    <location>
        <begin position="178"/>
        <end position="498"/>
    </location>
</feature>
<dbReference type="AlphaFoldDB" id="A0A2S4PX11"/>
<dbReference type="PANTHER" id="PTHR31983:SF0">
    <property type="entry name" value="GLUCAN ENDO-1,3-BETA-D-GLUCOSIDASE 2"/>
    <property type="match status" value="1"/>
</dbReference>
<dbReference type="FunFam" id="1.10.287.1170:FF:000001">
    <property type="entry name" value="Endo-1,3-beta-glucanase Engl1"/>
    <property type="match status" value="1"/>
</dbReference>
<comment type="catalytic activity">
    <reaction evidence="1">
        <text>Hydrolysis of (1-&gt;3)-beta-D-glucosidic linkages in (1-&gt;3)-beta-D-glucans.</text>
        <dbReference type="EC" id="3.2.1.39"/>
    </reaction>
</comment>
<keyword evidence="13" id="KW-1185">Reference proteome</keyword>
<comment type="similarity">
    <text evidence="2">Belongs to the glycosyl hydrolase 81 family.</text>
</comment>
<dbReference type="Pfam" id="PF17652">
    <property type="entry name" value="Glyco_hydro81C"/>
    <property type="match status" value="1"/>
</dbReference>
<protein>
    <recommendedName>
        <fullName evidence="3">glucan endo-1,3-beta-D-glucosidase</fullName>
        <ecNumber evidence="3">3.2.1.39</ecNumber>
    </recommendedName>
</protein>
<evidence type="ECO:0000256" key="1">
    <source>
        <dbReference type="ARBA" id="ARBA00000382"/>
    </source>
</evidence>
<sequence>MNQFHFITFILAFHIQARLRGRQNREDSLLFTNLESDVFATPHLTARLILTEDQEGDHDLIGLTIFPDNLIPVTSVVVPEVSILTKTVDSGIVQILPTVTTMSAPTKKNSEYKLDLTGHNTKPRLIQTSIPTPSTILEPMTVLMQTTKLPSRTSASQNIFQPVATSAPPSVFTTRSDHPVERKGIKPQKDPLQTNKFYANFFLGNQNSGTWTHPYSVTWTKEKDNVKSWGMSITHIDADKKVFDQTTNPPRYFINPVGIFSIIISSSELGSSTNLTTDTLTSTSVNVNLHPDSNAPAQITFPLVQGMGFVTAIFHGGTPILQSTVLFRNITKSSTAPKPGVTKFKITLEDNVVWFLYAYSPSGAKLEFQTVSNKLLQATSKFDGILQVAKNPPSNTSAEKIYDAACGAYATSAALAGSVNGDSGSYTFSYAKGGLPNTTLVMFALPHHVASFSPDTSKKVTDFQLETTTKGKATAVVADSWTMIERLPTSIGFRPWNPQSPNDKKVLSPNTVDSIRKVANLEISEDMANQTNTDSVYFSGKALAKFASVAYTLKDILGDEGMAQSGLNKLKSSFALFTSNKNQFPLYYETAWKGVVSSATYITGKMDSDFGNTLYNDHHFHYGYFILAAALIGTIDPGWAQANKDYINTLVRDIANPSSADTYFPVSRCFDWYHGHSWAHGLYQVDDGKDQESSSEDSMSAYALKMWGQVIGDANMEARGNLQLAINARSIQNYYLYEKSNKVQPPNFIGNKSAGILFENKIDHTTYFGTDKELIQGIHMIPILPSSALTRTRTFVQEEWETYFSNGRADAAKGGWKGILYANLALADPKAAWNFFNSANFDKSALDDGASRTWYMAFAAGLGGSD</sequence>
<dbReference type="OrthoDB" id="4473401at2759"/>
<dbReference type="InterPro" id="IPR005200">
    <property type="entry name" value="Endo-beta-glucanase"/>
</dbReference>
<feature type="domain" description="Glycosyl hydrolase family 81 C-terminal" evidence="11">
    <location>
        <begin position="508"/>
        <end position="856"/>
    </location>
</feature>
<dbReference type="InterPro" id="IPR040451">
    <property type="entry name" value="GH81_N"/>
</dbReference>
<dbReference type="GO" id="GO:0000272">
    <property type="term" value="P:polysaccharide catabolic process"/>
    <property type="evidence" value="ECO:0007669"/>
    <property type="project" value="UniProtKB-KW"/>
</dbReference>
<evidence type="ECO:0000259" key="11">
    <source>
        <dbReference type="Pfam" id="PF17652"/>
    </source>
</evidence>
<evidence type="ECO:0000313" key="13">
    <source>
        <dbReference type="Proteomes" id="UP000237438"/>
    </source>
</evidence>
<keyword evidence="5" id="KW-0119">Carbohydrate metabolism</keyword>
<feature type="compositionally biased region" description="Basic and acidic residues" evidence="9">
    <location>
        <begin position="175"/>
        <end position="188"/>
    </location>
</feature>
<dbReference type="Gene3D" id="2.70.98.30">
    <property type="entry name" value="Golgi alpha-mannosidase II, domain 4"/>
    <property type="match status" value="1"/>
</dbReference>
<keyword evidence="6" id="KW-0326">Glycosidase</keyword>
<dbReference type="GO" id="GO:0009986">
    <property type="term" value="C:cell surface"/>
    <property type="evidence" value="ECO:0007669"/>
    <property type="project" value="TreeGrafter"/>
</dbReference>
<dbReference type="PANTHER" id="PTHR31983">
    <property type="entry name" value="ENDO-1,3(4)-BETA-GLUCANASE 1"/>
    <property type="match status" value="1"/>
</dbReference>
<evidence type="ECO:0000313" key="12">
    <source>
        <dbReference type="EMBL" id="POS86547.1"/>
    </source>
</evidence>
<evidence type="ECO:0000256" key="5">
    <source>
        <dbReference type="ARBA" id="ARBA00023277"/>
    </source>
</evidence>
<evidence type="ECO:0000256" key="8">
    <source>
        <dbReference type="ARBA" id="ARBA00023326"/>
    </source>
</evidence>
<reference evidence="12 13" key="1">
    <citation type="submission" date="2017-10" db="EMBL/GenBank/DDBJ databases">
        <title>Development of genomic resources for the powdery mildew, Erysiphe pulchra.</title>
        <authorList>
            <person name="Wadl P.A."/>
            <person name="Mack B.M."/>
            <person name="Moore G."/>
            <person name="Beltz S.B."/>
        </authorList>
    </citation>
    <scope>NUCLEOTIDE SEQUENCE [LARGE SCALE GENOMIC DNA]</scope>
    <source>
        <strain evidence="12">Cflorida</strain>
    </source>
</reference>
<dbReference type="PROSITE" id="PS52008">
    <property type="entry name" value="GH81"/>
    <property type="match status" value="1"/>
</dbReference>
<keyword evidence="7" id="KW-0961">Cell wall biogenesis/degradation</keyword>
<keyword evidence="8" id="KW-0624">Polysaccharide degradation</keyword>
<dbReference type="FunFam" id="2.70.98.30:FF:000006">
    <property type="entry name" value="Endo-1,3-beta-glucanase Engl1"/>
    <property type="match status" value="1"/>
</dbReference>
<dbReference type="GO" id="GO:0052861">
    <property type="term" value="F:endo-1,3(4)-beta-glucanase activity"/>
    <property type="evidence" value="ECO:0007669"/>
    <property type="project" value="InterPro"/>
</dbReference>
<evidence type="ECO:0000256" key="4">
    <source>
        <dbReference type="ARBA" id="ARBA00022801"/>
    </source>
</evidence>
<organism evidence="12 13">
    <name type="scientific">Erysiphe pulchra</name>
    <dbReference type="NCBI Taxonomy" id="225359"/>
    <lineage>
        <taxon>Eukaryota</taxon>
        <taxon>Fungi</taxon>
        <taxon>Dikarya</taxon>
        <taxon>Ascomycota</taxon>
        <taxon>Pezizomycotina</taxon>
        <taxon>Leotiomycetes</taxon>
        <taxon>Erysiphales</taxon>
        <taxon>Erysiphaceae</taxon>
        <taxon>Erysiphe</taxon>
    </lineage>
</organism>
<feature type="region of interest" description="Disordered" evidence="9">
    <location>
        <begin position="167"/>
        <end position="188"/>
    </location>
</feature>